<sequence>MAACWYLHAVVTLDIDHAENRRKRRVISLEETTSKAVKSLRRPAAGTAARWYAASVFPGKEDVAERHLRMQGFHPFTPRREKTTRHARRIETRPAAYFPGYMFIALDVALQRWRSVNGTFGVRSLIMQGERPLPVPSGLVERFIALTGRDGLLDFSGGLAAGASVRILSGPFAEMIGRLDRLDPAGRARVLVAIMNGEIPVDMDSRELIAIA</sequence>
<dbReference type="Gene3D" id="3.30.70.940">
    <property type="entry name" value="NusG, N-terminal domain"/>
    <property type="match status" value="1"/>
</dbReference>
<evidence type="ECO:0000259" key="4">
    <source>
        <dbReference type="SMART" id="SM00738"/>
    </source>
</evidence>
<dbReference type="OrthoDB" id="9787731at2"/>
<keyword evidence="6" id="KW-1185">Reference proteome</keyword>
<keyword evidence="1" id="KW-0889">Transcription antitermination</keyword>
<gene>
    <name evidence="5" type="ORF">CIT31_09265</name>
</gene>
<evidence type="ECO:0000256" key="3">
    <source>
        <dbReference type="ARBA" id="ARBA00023163"/>
    </source>
</evidence>
<evidence type="ECO:0000313" key="6">
    <source>
        <dbReference type="Proteomes" id="UP000215931"/>
    </source>
</evidence>
<dbReference type="AlphaFoldDB" id="A0A271KJI1"/>
<protein>
    <recommendedName>
        <fullName evidence="4">NusG-like N-terminal domain-containing protein</fullName>
    </recommendedName>
</protein>
<dbReference type="Pfam" id="PF02357">
    <property type="entry name" value="NusG"/>
    <property type="match status" value="1"/>
</dbReference>
<dbReference type="CDD" id="cd06091">
    <property type="entry name" value="KOW_NusG"/>
    <property type="match status" value="1"/>
</dbReference>
<dbReference type="GO" id="GO:0031564">
    <property type="term" value="P:transcription antitermination"/>
    <property type="evidence" value="ECO:0007669"/>
    <property type="project" value="UniProtKB-KW"/>
</dbReference>
<dbReference type="InterPro" id="IPR043425">
    <property type="entry name" value="NusG-like"/>
</dbReference>
<name>A0A271KJI1_9HYPH</name>
<dbReference type="InterPro" id="IPR006645">
    <property type="entry name" value="NGN-like_dom"/>
</dbReference>
<reference evidence="5 6" key="1">
    <citation type="submission" date="2017-08" db="EMBL/GenBank/DDBJ databases">
        <title>Mesorhizobium wenxinae sp. nov., a novel rhizobial species isolated from root nodules of chickpea (Cicer arietinum L.).</title>
        <authorList>
            <person name="Zhang J."/>
        </authorList>
    </citation>
    <scope>NUCLEOTIDE SEQUENCE [LARGE SCALE GENOMIC DNA]</scope>
    <source>
        <strain evidence="6">WYCCWR 10019</strain>
    </source>
</reference>
<keyword evidence="2" id="KW-0805">Transcription regulation</keyword>
<dbReference type="GO" id="GO:0006354">
    <property type="term" value="P:DNA-templated transcription elongation"/>
    <property type="evidence" value="ECO:0007669"/>
    <property type="project" value="InterPro"/>
</dbReference>
<dbReference type="PANTHER" id="PTHR30265:SF4">
    <property type="entry name" value="KOW MOTIF FAMILY PROTEIN, EXPRESSED"/>
    <property type="match status" value="1"/>
</dbReference>
<dbReference type="InterPro" id="IPR036735">
    <property type="entry name" value="NGN_dom_sf"/>
</dbReference>
<keyword evidence="3" id="KW-0804">Transcription</keyword>
<organism evidence="5 6">
    <name type="scientific">Mesorhizobium wenxiniae</name>
    <dbReference type="NCBI Taxonomy" id="2014805"/>
    <lineage>
        <taxon>Bacteria</taxon>
        <taxon>Pseudomonadati</taxon>
        <taxon>Pseudomonadota</taxon>
        <taxon>Alphaproteobacteria</taxon>
        <taxon>Hyphomicrobiales</taxon>
        <taxon>Phyllobacteriaceae</taxon>
        <taxon>Mesorhizobium</taxon>
    </lineage>
</organism>
<dbReference type="Proteomes" id="UP000215931">
    <property type="component" value="Unassembled WGS sequence"/>
</dbReference>
<feature type="domain" description="NusG-like N-terminal" evidence="4">
    <location>
        <begin position="48"/>
        <end position="147"/>
    </location>
</feature>
<dbReference type="EMBL" id="NPKH01000016">
    <property type="protein sequence ID" value="PAP95958.1"/>
    <property type="molecule type" value="Genomic_DNA"/>
</dbReference>
<evidence type="ECO:0000256" key="1">
    <source>
        <dbReference type="ARBA" id="ARBA00022814"/>
    </source>
</evidence>
<dbReference type="InterPro" id="IPR008991">
    <property type="entry name" value="Translation_prot_SH3-like_sf"/>
</dbReference>
<dbReference type="SMART" id="SM00738">
    <property type="entry name" value="NGN"/>
    <property type="match status" value="1"/>
</dbReference>
<dbReference type="PANTHER" id="PTHR30265">
    <property type="entry name" value="RHO-INTERACTING TRANSCRIPTION TERMINATION FACTOR NUSG"/>
    <property type="match status" value="1"/>
</dbReference>
<proteinExistence type="predicted"/>
<evidence type="ECO:0000256" key="2">
    <source>
        <dbReference type="ARBA" id="ARBA00023015"/>
    </source>
</evidence>
<comment type="caution">
    <text evidence="5">The sequence shown here is derived from an EMBL/GenBank/DDBJ whole genome shotgun (WGS) entry which is preliminary data.</text>
</comment>
<evidence type="ECO:0000313" key="5">
    <source>
        <dbReference type="EMBL" id="PAP95958.1"/>
    </source>
</evidence>
<dbReference type="SUPFAM" id="SSF50104">
    <property type="entry name" value="Translation proteins SH3-like domain"/>
    <property type="match status" value="1"/>
</dbReference>
<dbReference type="SUPFAM" id="SSF82679">
    <property type="entry name" value="N-utilization substance G protein NusG, N-terminal domain"/>
    <property type="match status" value="1"/>
</dbReference>
<accession>A0A271KJI1</accession>